<accession>A0A3S0PKV0</accession>
<evidence type="ECO:0000256" key="1">
    <source>
        <dbReference type="SAM" id="MobiDB-lite"/>
    </source>
</evidence>
<evidence type="ECO:0000313" key="3">
    <source>
        <dbReference type="Proteomes" id="UP000274358"/>
    </source>
</evidence>
<evidence type="ECO:0008006" key="4">
    <source>
        <dbReference type="Google" id="ProtNLM"/>
    </source>
</evidence>
<proteinExistence type="predicted"/>
<comment type="caution">
    <text evidence="2">The sequence shown here is derived from an EMBL/GenBank/DDBJ whole genome shotgun (WGS) entry which is preliminary data.</text>
</comment>
<protein>
    <recommendedName>
        <fullName evidence="4">PIN domain-containing protein</fullName>
    </recommendedName>
</protein>
<evidence type="ECO:0000313" key="2">
    <source>
        <dbReference type="EMBL" id="RUL78955.1"/>
    </source>
</evidence>
<name>A0A3S0PKV0_9GAMM</name>
<dbReference type="EMBL" id="RYYV01000002">
    <property type="protein sequence ID" value="RUL78955.1"/>
    <property type="molecule type" value="Genomic_DNA"/>
</dbReference>
<sequence>MNFDPSRFSPMSVADSCAVWNMLSSQRLNRAAVGANLHFCITPAVLYECLFKPRKNISQEQTELMGQLRTERDAGRFPVQGCSLDDLLAVLSKIPKGLGAGELSCIATAYGIRSIAFMTDERLARREAEGKLGLSVETTPRLYGYLHYHKHLNDGDHNAVIAEHEKFERRPLTKFFQDTYEEAMRCRLMVATTNADASGQSEGIGEENAQGGAPS</sequence>
<keyword evidence="3" id="KW-1185">Reference proteome</keyword>
<reference evidence="2 3" key="1">
    <citation type="submission" date="2018-12" db="EMBL/GenBank/DDBJ databases">
        <title>Dyella dinghuensis sp. nov. DHOA06 and Dyella choica sp. nov. 4M-K27, isolated from forest soil.</title>
        <authorList>
            <person name="Qiu L.-H."/>
            <person name="Gao Z.-H."/>
        </authorList>
    </citation>
    <scope>NUCLEOTIDE SEQUENCE [LARGE SCALE GENOMIC DNA]</scope>
    <source>
        <strain evidence="2 3">4M-K27</strain>
    </source>
</reference>
<dbReference type="OrthoDB" id="581665at2"/>
<gene>
    <name evidence="2" type="ORF">EKH80_03915</name>
</gene>
<dbReference type="Proteomes" id="UP000274358">
    <property type="component" value="Unassembled WGS sequence"/>
</dbReference>
<dbReference type="RefSeq" id="WP_126683412.1">
    <property type="nucleotide sequence ID" value="NZ_RYYV01000002.1"/>
</dbReference>
<feature type="region of interest" description="Disordered" evidence="1">
    <location>
        <begin position="196"/>
        <end position="215"/>
    </location>
</feature>
<dbReference type="AlphaFoldDB" id="A0A3S0PKV0"/>
<organism evidence="2 3">
    <name type="scientific">Dyella choica</name>
    <dbReference type="NCBI Taxonomy" id="1927959"/>
    <lineage>
        <taxon>Bacteria</taxon>
        <taxon>Pseudomonadati</taxon>
        <taxon>Pseudomonadota</taxon>
        <taxon>Gammaproteobacteria</taxon>
        <taxon>Lysobacterales</taxon>
        <taxon>Rhodanobacteraceae</taxon>
        <taxon>Dyella</taxon>
    </lineage>
</organism>